<reference evidence="4" key="2">
    <citation type="submission" date="2025-08" db="UniProtKB">
        <authorList>
            <consortium name="Ensembl"/>
        </authorList>
    </citation>
    <scope>IDENTIFICATION</scope>
</reference>
<dbReference type="Proteomes" id="UP000694394">
    <property type="component" value="Chromosome 5"/>
</dbReference>
<reference evidence="4" key="3">
    <citation type="submission" date="2025-09" db="UniProtKB">
        <authorList>
            <consortium name="Ensembl"/>
        </authorList>
    </citation>
    <scope>IDENTIFICATION</scope>
</reference>
<evidence type="ECO:0000313" key="4">
    <source>
        <dbReference type="Ensembl" id="ENSMICP00000002223.3"/>
    </source>
</evidence>
<dbReference type="Gene3D" id="2.60.40.1260">
    <property type="entry name" value="Lamin Tail domain"/>
    <property type="match status" value="1"/>
</dbReference>
<feature type="region of interest" description="Disordered" evidence="2">
    <location>
        <begin position="322"/>
        <end position="353"/>
    </location>
</feature>
<keyword evidence="1" id="KW-0175">Coiled coil</keyword>
<dbReference type="PANTHER" id="PTHR19956">
    <property type="entry name" value="LAMIN TAIL DOMAIN-CONTAINING PROTEIN 2"/>
    <property type="match status" value="1"/>
</dbReference>
<dbReference type="GO" id="GO:0005638">
    <property type="term" value="C:lamin filament"/>
    <property type="evidence" value="ECO:0007669"/>
    <property type="project" value="TreeGrafter"/>
</dbReference>
<dbReference type="Ensembl" id="ENSMICT00000002434.3">
    <property type="protein sequence ID" value="ENSMICP00000002223.3"/>
    <property type="gene ID" value="ENSMICG00000002435.3"/>
</dbReference>
<proteinExistence type="predicted"/>
<feature type="region of interest" description="Disordered" evidence="2">
    <location>
        <begin position="233"/>
        <end position="267"/>
    </location>
</feature>
<dbReference type="InterPro" id="IPR036415">
    <property type="entry name" value="Lamin_tail_dom_sf"/>
</dbReference>
<dbReference type="SUPFAM" id="SSF74853">
    <property type="entry name" value="Lamin A/C globular tail domain"/>
    <property type="match status" value="1"/>
</dbReference>
<dbReference type="GeneTree" id="ENSGT00390000012150"/>
<dbReference type="AlphaFoldDB" id="A0A8C5XBA4"/>
<dbReference type="EMBL" id="ABDC03005979">
    <property type="status" value="NOT_ANNOTATED_CDS"/>
    <property type="molecule type" value="Genomic_DNA"/>
</dbReference>
<feature type="region of interest" description="Disordered" evidence="2">
    <location>
        <begin position="563"/>
        <end position="590"/>
    </location>
</feature>
<feature type="compositionally biased region" description="Basic and acidic residues" evidence="2">
    <location>
        <begin position="10"/>
        <end position="25"/>
    </location>
</feature>
<dbReference type="GO" id="GO:0030527">
    <property type="term" value="F:structural constituent of chromatin"/>
    <property type="evidence" value="ECO:0007669"/>
    <property type="project" value="TreeGrafter"/>
</dbReference>
<reference evidence="4" key="1">
    <citation type="submission" date="2016-12" db="EMBL/GenBank/DDBJ databases">
        <title>Mouse lemur reference genome and diversity panel.</title>
        <authorList>
            <person name="Harris R."/>
            <person name="Larsen P."/>
            <person name="Liu Y."/>
            <person name="Hughes D.S."/>
            <person name="Murali S."/>
            <person name="Raveendran M."/>
            <person name="Korchina V."/>
            <person name="Wang M."/>
            <person name="Jhangiani S."/>
            <person name="Bandaranaike D."/>
            <person name="Bellair M."/>
            <person name="Blankenburg K."/>
            <person name="Chao H."/>
            <person name="Dahdouli M."/>
            <person name="Dinh H."/>
            <person name="Doddapaneni H."/>
            <person name="English A."/>
            <person name="Firestine M."/>
            <person name="Gnanaolivu R."/>
            <person name="Gross S."/>
            <person name="Hernandez B."/>
            <person name="Javaid M."/>
            <person name="Jayaseelan J."/>
            <person name="Jones J."/>
            <person name="Khan Z."/>
            <person name="Kovar C."/>
            <person name="Kurapati P."/>
            <person name="Le B."/>
            <person name="Lee S."/>
            <person name="Li M."/>
            <person name="Mathew T."/>
            <person name="Narasimhan A."/>
            <person name="Ngo D."/>
            <person name="Nguyen L."/>
            <person name="Okwuonu G."/>
            <person name="Ongeri F."/>
            <person name="Osuji N."/>
            <person name="Pu L.-L."/>
            <person name="Puazo M."/>
            <person name="Quiroz J."/>
            <person name="Raj R."/>
            <person name="Rajbhandari K."/>
            <person name="Reid J.G."/>
            <person name="Santibanez J."/>
            <person name="Sexton D."/>
            <person name="Skinner E."/>
            <person name="Vee V."/>
            <person name="Weissenberger G."/>
            <person name="Wu Y."/>
            <person name="Xin Y."/>
            <person name="Han Y."/>
            <person name="Campbell C."/>
            <person name="Brown A."/>
            <person name="Sullivan B."/>
            <person name="Shelton J."/>
            <person name="Brown S."/>
            <person name="Dudchenko O."/>
            <person name="Machol I."/>
            <person name="Durand N."/>
            <person name="Shamim M."/>
            <person name="Lieberman A."/>
            <person name="Muzny D.M."/>
            <person name="Richards S."/>
            <person name="Yoder A."/>
            <person name="Worley K.C."/>
            <person name="Rogers J."/>
            <person name="Gibbs R.A."/>
        </authorList>
    </citation>
    <scope>NUCLEOTIDE SEQUENCE [LARGE SCALE GENOMIC DNA]</scope>
</reference>
<evidence type="ECO:0000259" key="3">
    <source>
        <dbReference type="PROSITE" id="PS51841"/>
    </source>
</evidence>
<evidence type="ECO:0000256" key="1">
    <source>
        <dbReference type="SAM" id="Coils"/>
    </source>
</evidence>
<feature type="domain" description="LTD" evidence="3">
    <location>
        <begin position="362"/>
        <end position="474"/>
    </location>
</feature>
<feature type="compositionally biased region" description="Basic residues" evidence="2">
    <location>
        <begin position="505"/>
        <end position="516"/>
    </location>
</feature>
<dbReference type="PANTHER" id="PTHR19956:SF5">
    <property type="entry name" value="LAMIN TAIL DOMAIN-CONTAINING PROTEIN 2"/>
    <property type="match status" value="1"/>
</dbReference>
<protein>
    <submittedName>
        <fullName evidence="4">Lamin tail domain containing 2</fullName>
    </submittedName>
</protein>
<keyword evidence="5" id="KW-1185">Reference proteome</keyword>
<feature type="coiled-coil region" evidence="1">
    <location>
        <begin position="112"/>
        <end position="164"/>
    </location>
</feature>
<name>A0A8C5XBA4_MICMU</name>
<dbReference type="InterPro" id="IPR052877">
    <property type="entry name" value="Lamin_tail_domain"/>
</dbReference>
<accession>A0A8C5XBA4</accession>
<feature type="region of interest" description="Disordered" evidence="2">
    <location>
        <begin position="502"/>
        <end position="528"/>
    </location>
</feature>
<dbReference type="PROSITE" id="PS51841">
    <property type="entry name" value="LTD"/>
    <property type="match status" value="1"/>
</dbReference>
<gene>
    <name evidence="4" type="primary">LMNTD2</name>
</gene>
<sequence length="637" mass="70681">MAPKSGQEAEGAKEEALPSPADREVASGADPTVPTCPQGTEPQSAWVFCPVNLVAPESLDRYTLRMLWGQRELEIQALRWAVLNGQSARDYRILQEVAGFPAPAVRSSCSKEKLLQKQVQKLTLELKEQKERARREKADLEERLQQANNMLQELDTELQAFQKSCLLQLVESSWVGRIIRSQTGSVEVLTAETLMDPSDSSDDQAPHAGESFRLEDVDWNSIAHRYPNLFTNLESTSGHKHHRTPPPLDTWSLGSPDRHSEGCHKSVEWSTLPSVDIGSSGSTGSDSSSCQLGVPFRVQKVTEQPTETRSFASEQIQAHLKKFSRDSSSGLEDLQKTHSDQPSNTMMSEPSVDVHQDHFGPGSTDYCLKIVEVSPRENFVRILNQSLEGTVDLGGLVLEQLVRDSPVCMYRFPPGTLLAPRHHVTVWGEGSCSTRHQPRPSSGHQPVRFRGDCGRVTLLLSPEGEVLSEHQVLRYVAPVSGTYADNTDLSIDCFPLSHKCELQRRPRPPRPPRKARVRDARVGRRKSRTRGTLPLVSAHKFFPVREVPPLPEGAEPWTLEPLPALPGEHGDAEGGAEAGPGLEDHQVPKEHKVRVCRKRVDPGCPMVKLAVQNTAESRYGFRFLSCPPVTVDTCRRA</sequence>
<organism evidence="4 5">
    <name type="scientific">Microcebus murinus</name>
    <name type="common">Gray mouse lemur</name>
    <name type="synonym">Lemur murinus</name>
    <dbReference type="NCBI Taxonomy" id="30608"/>
    <lineage>
        <taxon>Eukaryota</taxon>
        <taxon>Metazoa</taxon>
        <taxon>Chordata</taxon>
        <taxon>Craniata</taxon>
        <taxon>Vertebrata</taxon>
        <taxon>Euteleostomi</taxon>
        <taxon>Mammalia</taxon>
        <taxon>Eutheria</taxon>
        <taxon>Euarchontoglires</taxon>
        <taxon>Primates</taxon>
        <taxon>Strepsirrhini</taxon>
        <taxon>Lemuriformes</taxon>
        <taxon>Cheirogaleidae</taxon>
        <taxon>Microcebus</taxon>
    </lineage>
</organism>
<evidence type="ECO:0000256" key="2">
    <source>
        <dbReference type="SAM" id="MobiDB-lite"/>
    </source>
</evidence>
<dbReference type="InterPro" id="IPR001322">
    <property type="entry name" value="Lamin_tail_dom"/>
</dbReference>
<evidence type="ECO:0000313" key="5">
    <source>
        <dbReference type="Proteomes" id="UP000694394"/>
    </source>
</evidence>
<feature type="region of interest" description="Disordered" evidence="2">
    <location>
        <begin position="1"/>
        <end position="40"/>
    </location>
</feature>
<feature type="compositionally biased region" description="Basic and acidic residues" evidence="2">
    <location>
        <begin position="256"/>
        <end position="267"/>
    </location>
</feature>